<sequence length="268" mass="30515">MPPSNVLRSLWLSRSSVFSPTVPSATTTTAARYASSSRFTLAQRTLTTTRRLGQAEPTQTPPKETAETEEIPEIISKEEELKKKYAFPSGITMPQPRQYPHDVKTGTVTSVGLMDKTVRVLYRHRKWEPHIQKYYPHETTYLVSDPQGSLREGDVIEFSSGARRSPRVRHVVDRIVAPFGVGIDERPPVLTREQREQLQVEKRQAKISRKMGRAIDEAVARNGGQPINDADLEAFKRQFLLRQFQEGRIKRLVRKRLAADAAEHTEDN</sequence>
<evidence type="ECO:0000256" key="3">
    <source>
        <dbReference type="ARBA" id="ARBA00023274"/>
    </source>
</evidence>
<reference evidence="5 6" key="1">
    <citation type="submission" date="2015-04" db="EMBL/GenBank/DDBJ databases">
        <authorList>
            <person name="Syromyatnikov M.Y."/>
            <person name="Popov V.N."/>
        </authorList>
    </citation>
    <scope>NUCLEOTIDE SEQUENCE [LARGE SCALE GENOMIC DNA]</scope>
    <source>
        <strain evidence="5">WF-38-12</strain>
    </source>
</reference>
<protein>
    <recommendedName>
        <fullName evidence="7">37S ribosomal protein S17, mitochondrial</fullName>
    </recommendedName>
</protein>
<dbReference type="STRING" id="28573.A0A0U1LWG1"/>
<dbReference type="GO" id="GO:0005840">
    <property type="term" value="C:ribosome"/>
    <property type="evidence" value="ECO:0007669"/>
    <property type="project" value="UniProtKB-KW"/>
</dbReference>
<accession>A0A0U1LWG1</accession>
<dbReference type="GO" id="GO:0006412">
    <property type="term" value="P:translation"/>
    <property type="evidence" value="ECO:0007669"/>
    <property type="project" value="InterPro"/>
</dbReference>
<keyword evidence="2" id="KW-0689">Ribosomal protein</keyword>
<dbReference type="EMBL" id="CVMT01000003">
    <property type="protein sequence ID" value="CRG87743.1"/>
    <property type="molecule type" value="Genomic_DNA"/>
</dbReference>
<dbReference type="OMA" id="YPHETTY"/>
<evidence type="ECO:0000256" key="2">
    <source>
        <dbReference type="ARBA" id="ARBA00022980"/>
    </source>
</evidence>
<dbReference type="OrthoDB" id="274752at2759"/>
<organism evidence="5 6">
    <name type="scientific">Talaromyces islandicus</name>
    <name type="common">Penicillium islandicum</name>
    <dbReference type="NCBI Taxonomy" id="28573"/>
    <lineage>
        <taxon>Eukaryota</taxon>
        <taxon>Fungi</taxon>
        <taxon>Dikarya</taxon>
        <taxon>Ascomycota</taxon>
        <taxon>Pezizomycotina</taxon>
        <taxon>Eurotiomycetes</taxon>
        <taxon>Eurotiomycetidae</taxon>
        <taxon>Eurotiales</taxon>
        <taxon>Trichocomaceae</taxon>
        <taxon>Talaromyces</taxon>
        <taxon>Talaromyces sect. Islandici</taxon>
    </lineage>
</organism>
<evidence type="ECO:0008006" key="7">
    <source>
        <dbReference type="Google" id="ProtNLM"/>
    </source>
</evidence>
<evidence type="ECO:0000256" key="4">
    <source>
        <dbReference type="SAM" id="MobiDB-lite"/>
    </source>
</evidence>
<proteinExistence type="inferred from homology"/>
<dbReference type="Gene3D" id="2.40.50.140">
    <property type="entry name" value="Nucleic acid-binding proteins"/>
    <property type="match status" value="1"/>
</dbReference>
<dbReference type="Proteomes" id="UP000054383">
    <property type="component" value="Unassembled WGS sequence"/>
</dbReference>
<dbReference type="GO" id="GO:1990904">
    <property type="term" value="C:ribonucleoprotein complex"/>
    <property type="evidence" value="ECO:0007669"/>
    <property type="project" value="UniProtKB-KW"/>
</dbReference>
<dbReference type="SUPFAM" id="SSF50249">
    <property type="entry name" value="Nucleic acid-binding proteins"/>
    <property type="match status" value="1"/>
</dbReference>
<keyword evidence="6" id="KW-1185">Reference proteome</keyword>
<name>A0A0U1LWG1_TALIS</name>
<comment type="similarity">
    <text evidence="1">Belongs to the universal ribosomal protein uS17 family.</text>
</comment>
<evidence type="ECO:0000256" key="1">
    <source>
        <dbReference type="ARBA" id="ARBA00010254"/>
    </source>
</evidence>
<dbReference type="InterPro" id="IPR000266">
    <property type="entry name" value="Ribosomal_uS17"/>
</dbReference>
<feature type="region of interest" description="Disordered" evidence="4">
    <location>
        <begin position="47"/>
        <end position="69"/>
    </location>
</feature>
<dbReference type="AlphaFoldDB" id="A0A0U1LWG1"/>
<dbReference type="GO" id="GO:0003735">
    <property type="term" value="F:structural constituent of ribosome"/>
    <property type="evidence" value="ECO:0007669"/>
    <property type="project" value="InterPro"/>
</dbReference>
<evidence type="ECO:0000313" key="6">
    <source>
        <dbReference type="Proteomes" id="UP000054383"/>
    </source>
</evidence>
<evidence type="ECO:0000313" key="5">
    <source>
        <dbReference type="EMBL" id="CRG87743.1"/>
    </source>
</evidence>
<feature type="compositionally biased region" description="Low complexity" evidence="4">
    <location>
        <begin position="47"/>
        <end position="63"/>
    </location>
</feature>
<dbReference type="Pfam" id="PF00366">
    <property type="entry name" value="Ribosomal_S17"/>
    <property type="match status" value="1"/>
</dbReference>
<dbReference type="InterPro" id="IPR012340">
    <property type="entry name" value="NA-bd_OB-fold"/>
</dbReference>
<gene>
    <name evidence="5" type="ORF">PISL3812_04763</name>
</gene>
<keyword evidence="3" id="KW-0687">Ribonucleoprotein</keyword>